<dbReference type="Pfam" id="PF12697">
    <property type="entry name" value="Abhydrolase_6"/>
    <property type="match status" value="1"/>
</dbReference>
<feature type="domain" description="AB hydrolase-1" evidence="1">
    <location>
        <begin position="7"/>
        <end position="250"/>
    </location>
</feature>
<evidence type="ECO:0000313" key="2">
    <source>
        <dbReference type="EMBL" id="KAK3176614.1"/>
    </source>
</evidence>
<sequence>MSKPTFIFVPGAWHTPSVFSQVIDLLSTHGYSSHGLSLPSVGANPGLPDFNADVIALQALVNKSIAAGENVIVILWSYGGVVGTEAVLPSMLKPNREKEGKSGGVVHLVFLAAPALKVGMSVERSNPDSNPENAGELAIFDEEAGTVTISPKFAPMLFYNDVEDEEVVKELVAGVKSMSVGALRSQLTRAAWEYTPATFVICEKDFGLPTKRAEEQLKAAKESCPEAFQTVEKCAAGHVPFVSMPGRVVEILRRAAGEAV</sequence>
<dbReference type="AlphaFoldDB" id="A0AAD9ZGH0"/>
<organism evidence="2 3">
    <name type="scientific">Lepraria neglecta</name>
    <dbReference type="NCBI Taxonomy" id="209136"/>
    <lineage>
        <taxon>Eukaryota</taxon>
        <taxon>Fungi</taxon>
        <taxon>Dikarya</taxon>
        <taxon>Ascomycota</taxon>
        <taxon>Pezizomycotina</taxon>
        <taxon>Lecanoromycetes</taxon>
        <taxon>OSLEUM clade</taxon>
        <taxon>Lecanoromycetidae</taxon>
        <taxon>Lecanorales</taxon>
        <taxon>Lecanorineae</taxon>
        <taxon>Stereocaulaceae</taxon>
        <taxon>Lepraria</taxon>
    </lineage>
</organism>
<dbReference type="Proteomes" id="UP001276659">
    <property type="component" value="Unassembled WGS sequence"/>
</dbReference>
<dbReference type="InterPro" id="IPR000073">
    <property type="entry name" value="AB_hydrolase_1"/>
</dbReference>
<comment type="caution">
    <text evidence="2">The sequence shown here is derived from an EMBL/GenBank/DDBJ whole genome shotgun (WGS) entry which is preliminary data.</text>
</comment>
<accession>A0AAD9ZGH0</accession>
<gene>
    <name evidence="2" type="ORF">OEA41_007937</name>
</gene>
<dbReference type="PANTHER" id="PTHR37017">
    <property type="entry name" value="AB HYDROLASE-1 DOMAIN-CONTAINING PROTEIN-RELATED"/>
    <property type="match status" value="1"/>
</dbReference>
<dbReference type="Gene3D" id="3.40.50.1820">
    <property type="entry name" value="alpha/beta hydrolase"/>
    <property type="match status" value="1"/>
</dbReference>
<keyword evidence="3" id="KW-1185">Reference proteome</keyword>
<name>A0AAD9ZGH0_9LECA</name>
<proteinExistence type="predicted"/>
<dbReference type="EMBL" id="JASNWA010000004">
    <property type="protein sequence ID" value="KAK3176614.1"/>
    <property type="molecule type" value="Genomic_DNA"/>
</dbReference>
<dbReference type="InterPro" id="IPR029058">
    <property type="entry name" value="AB_hydrolase_fold"/>
</dbReference>
<dbReference type="SUPFAM" id="SSF53474">
    <property type="entry name" value="alpha/beta-Hydrolases"/>
    <property type="match status" value="1"/>
</dbReference>
<evidence type="ECO:0000313" key="3">
    <source>
        <dbReference type="Proteomes" id="UP001276659"/>
    </source>
</evidence>
<dbReference type="InterPro" id="IPR052897">
    <property type="entry name" value="Sec-Metab_Biosynth_Hydrolase"/>
</dbReference>
<evidence type="ECO:0000259" key="1">
    <source>
        <dbReference type="Pfam" id="PF12697"/>
    </source>
</evidence>
<protein>
    <recommendedName>
        <fullName evidence="1">AB hydrolase-1 domain-containing protein</fullName>
    </recommendedName>
</protein>
<dbReference type="PANTHER" id="PTHR37017:SF11">
    <property type="entry name" value="ESTERASE_LIPASE_THIOESTERASE DOMAIN-CONTAINING PROTEIN"/>
    <property type="match status" value="1"/>
</dbReference>
<reference evidence="2" key="1">
    <citation type="submission" date="2022-11" db="EMBL/GenBank/DDBJ databases">
        <title>Chromosomal genome sequence assembly and mating type (MAT) locus characterization of the leprose asexual lichenized fungus Lepraria neglecta (Nyl.) Erichsen.</title>
        <authorList>
            <person name="Allen J.L."/>
            <person name="Pfeffer B."/>
        </authorList>
    </citation>
    <scope>NUCLEOTIDE SEQUENCE</scope>
    <source>
        <strain evidence="2">Allen 5258</strain>
    </source>
</reference>